<dbReference type="GeneID" id="61421002"/>
<feature type="transmembrane region" description="Helical" evidence="9">
    <location>
        <begin position="223"/>
        <end position="247"/>
    </location>
</feature>
<evidence type="ECO:0000256" key="3">
    <source>
        <dbReference type="ARBA" id="ARBA00022475"/>
    </source>
</evidence>
<feature type="transmembrane region" description="Helical" evidence="9">
    <location>
        <begin position="197"/>
        <end position="217"/>
    </location>
</feature>
<keyword evidence="4" id="KW-0762">Sugar transport</keyword>
<dbReference type="Proteomes" id="UP000217465">
    <property type="component" value="Unassembled WGS sequence"/>
</dbReference>
<evidence type="ECO:0000256" key="9">
    <source>
        <dbReference type="SAM" id="Phobius"/>
    </source>
</evidence>
<feature type="transmembrane region" description="Helical" evidence="9">
    <location>
        <begin position="77"/>
        <end position="98"/>
    </location>
</feature>
<comment type="similarity">
    <text evidence="1">Belongs to the KdgT transporter family.</text>
</comment>
<keyword evidence="7 9" id="KW-1133">Transmembrane helix</keyword>
<evidence type="ECO:0000313" key="10">
    <source>
        <dbReference type="EMBL" id="PCH13148.1"/>
    </source>
</evidence>
<feature type="transmembrane region" description="Helical" evidence="9">
    <location>
        <begin position="142"/>
        <end position="163"/>
    </location>
</feature>
<evidence type="ECO:0000256" key="5">
    <source>
        <dbReference type="ARBA" id="ARBA00022692"/>
    </source>
</evidence>
<evidence type="ECO:0000256" key="8">
    <source>
        <dbReference type="ARBA" id="ARBA00023136"/>
    </source>
</evidence>
<dbReference type="RefSeq" id="WP_003105001.1">
    <property type="nucleotide sequence ID" value="NZ_JARQAT010000007.1"/>
</dbReference>
<feature type="transmembrane region" description="Helical" evidence="9">
    <location>
        <begin position="104"/>
        <end position="121"/>
    </location>
</feature>
<dbReference type="GO" id="GO:0016020">
    <property type="term" value="C:membrane"/>
    <property type="evidence" value="ECO:0007669"/>
    <property type="project" value="InterPro"/>
</dbReference>
<evidence type="ECO:0000256" key="1">
    <source>
        <dbReference type="ARBA" id="ARBA00006430"/>
    </source>
</evidence>
<evidence type="ECO:0000256" key="2">
    <source>
        <dbReference type="ARBA" id="ARBA00022448"/>
    </source>
</evidence>
<evidence type="ECO:0000256" key="6">
    <source>
        <dbReference type="ARBA" id="ARBA00022847"/>
    </source>
</evidence>
<feature type="transmembrane region" description="Helical" evidence="9">
    <location>
        <begin position="41"/>
        <end position="65"/>
    </location>
</feature>
<dbReference type="AlphaFoldDB" id="A0A854W9E8"/>
<keyword evidence="3" id="KW-1003">Cell membrane</keyword>
<accession>A0A854W9E8</accession>
<dbReference type="Pfam" id="PF03812">
    <property type="entry name" value="KdgT"/>
    <property type="match status" value="1"/>
</dbReference>
<evidence type="ECO:0000313" key="11">
    <source>
        <dbReference type="Proteomes" id="UP000217465"/>
    </source>
</evidence>
<evidence type="ECO:0000256" key="4">
    <source>
        <dbReference type="ARBA" id="ARBA00022597"/>
    </source>
</evidence>
<organism evidence="10 11">
    <name type="scientific">Streptococcus parauberis</name>
    <dbReference type="NCBI Taxonomy" id="1348"/>
    <lineage>
        <taxon>Bacteria</taxon>
        <taxon>Bacillati</taxon>
        <taxon>Bacillota</taxon>
        <taxon>Bacilli</taxon>
        <taxon>Lactobacillales</taxon>
        <taxon>Streptococcaceae</taxon>
        <taxon>Streptococcus</taxon>
    </lineage>
</organism>
<comment type="caution">
    <text evidence="10">The sequence shown here is derived from an EMBL/GenBank/DDBJ whole genome shotgun (WGS) entry which is preliminary data.</text>
</comment>
<feature type="transmembrane region" description="Helical" evidence="9">
    <location>
        <begin position="169"/>
        <end position="190"/>
    </location>
</feature>
<dbReference type="InterPro" id="IPR004684">
    <property type="entry name" value="2keto-3dGluconate_permease"/>
</dbReference>
<keyword evidence="5 9" id="KW-0812">Transmembrane</keyword>
<protein>
    <submittedName>
        <fullName evidence="10">2-keto-3-deoxygluconate permease</fullName>
    </submittedName>
</protein>
<keyword evidence="6" id="KW-0769">Symport</keyword>
<evidence type="ECO:0000256" key="7">
    <source>
        <dbReference type="ARBA" id="ARBA00022989"/>
    </source>
</evidence>
<name>A0A854W9E8_9STRE</name>
<proteinExistence type="inferred from homology"/>
<keyword evidence="2" id="KW-0813">Transport</keyword>
<reference evidence="10 11" key="1">
    <citation type="submission" date="2016-06" db="EMBL/GenBank/DDBJ databases">
        <authorList>
            <person name="Haines A.N."/>
            <person name="Council K.R."/>
        </authorList>
    </citation>
    <scope>NUCLEOTIDE SEQUENCE [LARGE SCALE GENOMIC DNA]</scope>
    <source>
        <strain evidence="10 11">SP158-29</strain>
    </source>
</reference>
<sequence>MKLKSTIEKIPAGMMIVPLFIGAIIRVFYPNPQMPTEFLPGFTGSYLTGTGVILFIWFVSVGATINLKTSAYVAKKGLTLLVGKVLLAGLLGVIVGKLLPGNGITSGAFAGLSALAVIASFNETNGGLYMGIMTTLKRDEDAAGFPFISIESGPFMTMVTMGVAGMASFPITAFISTLIPFTIGIILGSLDIEFRKFFAPVVPAMIPFFALTLGFAIDLTAIFKSGMIGVLMGVAVVAISGGVLSFLDRFITGSDGVAGWAASSTAGAAVAVPSAIAQLAPQYEPIAGQATAIVATSVLVTAVLTPIVTMYMEKRARRLGRNVLPENVAAKKDEYLKEINAIKQASV</sequence>
<gene>
    <name evidence="10" type="primary">kdgT</name>
    <name evidence="10" type="ORF">A9Y57_00548</name>
</gene>
<feature type="transmembrane region" description="Helical" evidence="9">
    <location>
        <begin position="12"/>
        <end position="29"/>
    </location>
</feature>
<dbReference type="GO" id="GO:0015649">
    <property type="term" value="F:2-keto-3-deoxygluconate:proton symporter activity"/>
    <property type="evidence" value="ECO:0007669"/>
    <property type="project" value="InterPro"/>
</dbReference>
<feature type="transmembrane region" description="Helical" evidence="9">
    <location>
        <begin position="286"/>
        <end position="311"/>
    </location>
</feature>
<dbReference type="EMBL" id="NSGR01000005">
    <property type="protein sequence ID" value="PCH13148.1"/>
    <property type="molecule type" value="Genomic_DNA"/>
</dbReference>
<keyword evidence="8 9" id="KW-0472">Membrane</keyword>
<feature type="transmembrane region" description="Helical" evidence="9">
    <location>
        <begin position="259"/>
        <end position="280"/>
    </location>
</feature>